<evidence type="ECO:0000313" key="3">
    <source>
        <dbReference type="Proteomes" id="UP000298030"/>
    </source>
</evidence>
<organism evidence="2 3">
    <name type="scientific">Coprinellus micaceus</name>
    <name type="common">Glistening ink-cap mushroom</name>
    <name type="synonym">Coprinus micaceus</name>
    <dbReference type="NCBI Taxonomy" id="71717"/>
    <lineage>
        <taxon>Eukaryota</taxon>
        <taxon>Fungi</taxon>
        <taxon>Dikarya</taxon>
        <taxon>Basidiomycota</taxon>
        <taxon>Agaricomycotina</taxon>
        <taxon>Agaricomycetes</taxon>
        <taxon>Agaricomycetidae</taxon>
        <taxon>Agaricales</taxon>
        <taxon>Agaricineae</taxon>
        <taxon>Psathyrellaceae</taxon>
        <taxon>Coprinellus</taxon>
    </lineage>
</organism>
<feature type="transmembrane region" description="Helical" evidence="1">
    <location>
        <begin position="97"/>
        <end position="117"/>
    </location>
</feature>
<comment type="caution">
    <text evidence="2">The sequence shown here is derived from an EMBL/GenBank/DDBJ whole genome shotgun (WGS) entry which is preliminary data.</text>
</comment>
<protein>
    <submittedName>
        <fullName evidence="2">Uncharacterized protein</fullName>
    </submittedName>
</protein>
<proteinExistence type="predicted"/>
<feature type="transmembrane region" description="Helical" evidence="1">
    <location>
        <begin position="148"/>
        <end position="171"/>
    </location>
</feature>
<sequence>MPPATSHFSSQRSRAVLLTPHCLEVCYRFKEGPDHFNCIPYSSPSPLPLLHPSPMAAKFLFCLPLRLGVFLFTILRYGEAQEGQKSAWDSLPLEVKIAIIAIGAIYTFAAILLHLAVHHICPFSSRASIEEWSRCTSLEAIRSIPQGWMIAGAIVPVVLVAYALYVVYHYIKRIQKQNTEKEMRYKTTSWACIHLCGRKGGDAPSYPTRRHIPLP</sequence>
<keyword evidence="3" id="KW-1185">Reference proteome</keyword>
<accession>A0A4Y7TU73</accession>
<evidence type="ECO:0000313" key="2">
    <source>
        <dbReference type="EMBL" id="TEB37428.1"/>
    </source>
</evidence>
<dbReference type="AlphaFoldDB" id="A0A4Y7TU73"/>
<dbReference type="Proteomes" id="UP000298030">
    <property type="component" value="Unassembled WGS sequence"/>
</dbReference>
<keyword evidence="1" id="KW-0812">Transmembrane</keyword>
<reference evidence="2 3" key="1">
    <citation type="journal article" date="2019" name="Nat. Ecol. Evol.">
        <title>Megaphylogeny resolves global patterns of mushroom evolution.</title>
        <authorList>
            <person name="Varga T."/>
            <person name="Krizsan K."/>
            <person name="Foldi C."/>
            <person name="Dima B."/>
            <person name="Sanchez-Garcia M."/>
            <person name="Sanchez-Ramirez S."/>
            <person name="Szollosi G.J."/>
            <person name="Szarkandi J.G."/>
            <person name="Papp V."/>
            <person name="Albert L."/>
            <person name="Andreopoulos W."/>
            <person name="Angelini C."/>
            <person name="Antonin V."/>
            <person name="Barry K.W."/>
            <person name="Bougher N.L."/>
            <person name="Buchanan P."/>
            <person name="Buyck B."/>
            <person name="Bense V."/>
            <person name="Catcheside P."/>
            <person name="Chovatia M."/>
            <person name="Cooper J."/>
            <person name="Damon W."/>
            <person name="Desjardin D."/>
            <person name="Finy P."/>
            <person name="Geml J."/>
            <person name="Haridas S."/>
            <person name="Hughes K."/>
            <person name="Justo A."/>
            <person name="Karasinski D."/>
            <person name="Kautmanova I."/>
            <person name="Kiss B."/>
            <person name="Kocsube S."/>
            <person name="Kotiranta H."/>
            <person name="LaButti K.M."/>
            <person name="Lechner B.E."/>
            <person name="Liimatainen K."/>
            <person name="Lipzen A."/>
            <person name="Lukacs Z."/>
            <person name="Mihaltcheva S."/>
            <person name="Morgado L.N."/>
            <person name="Niskanen T."/>
            <person name="Noordeloos M.E."/>
            <person name="Ohm R.A."/>
            <person name="Ortiz-Santana B."/>
            <person name="Ovrebo C."/>
            <person name="Racz N."/>
            <person name="Riley R."/>
            <person name="Savchenko A."/>
            <person name="Shiryaev A."/>
            <person name="Soop K."/>
            <person name="Spirin V."/>
            <person name="Szebenyi C."/>
            <person name="Tomsovsky M."/>
            <person name="Tulloss R.E."/>
            <person name="Uehling J."/>
            <person name="Grigoriev I.V."/>
            <person name="Vagvolgyi C."/>
            <person name="Papp T."/>
            <person name="Martin F.M."/>
            <person name="Miettinen O."/>
            <person name="Hibbett D.S."/>
            <person name="Nagy L.G."/>
        </authorList>
    </citation>
    <scope>NUCLEOTIDE SEQUENCE [LARGE SCALE GENOMIC DNA]</scope>
    <source>
        <strain evidence="2 3">FP101781</strain>
    </source>
</reference>
<dbReference type="EMBL" id="QPFP01000004">
    <property type="protein sequence ID" value="TEB37428.1"/>
    <property type="molecule type" value="Genomic_DNA"/>
</dbReference>
<dbReference type="OrthoDB" id="7862095at2759"/>
<evidence type="ECO:0000256" key="1">
    <source>
        <dbReference type="SAM" id="Phobius"/>
    </source>
</evidence>
<keyword evidence="1" id="KW-0472">Membrane</keyword>
<gene>
    <name evidence="2" type="ORF">FA13DRAFT_905992</name>
</gene>
<name>A0A4Y7TU73_COPMI</name>
<keyword evidence="1" id="KW-1133">Transmembrane helix</keyword>
<feature type="transmembrane region" description="Helical" evidence="1">
    <location>
        <begin position="55"/>
        <end position="77"/>
    </location>
</feature>